<dbReference type="EMBL" id="AOJI01000029">
    <property type="protein sequence ID" value="EMA65998.1"/>
    <property type="molecule type" value="Genomic_DNA"/>
</dbReference>
<keyword evidence="3" id="KW-1185">Reference proteome</keyword>
<reference evidence="2 3" key="1">
    <citation type="journal article" date="2014" name="PLoS Genet.">
        <title>Phylogenetically driven sequencing of extremely halophilic archaea reveals strategies for static and dynamic osmo-response.</title>
        <authorList>
            <person name="Becker E.A."/>
            <person name="Seitzer P.M."/>
            <person name="Tritt A."/>
            <person name="Larsen D."/>
            <person name="Krusor M."/>
            <person name="Yao A.I."/>
            <person name="Wu D."/>
            <person name="Madern D."/>
            <person name="Eisen J.A."/>
            <person name="Darling A.E."/>
            <person name="Facciotti M.T."/>
        </authorList>
    </citation>
    <scope>NUCLEOTIDE SEQUENCE [LARGE SCALE GENOMIC DNA]</scope>
    <source>
        <strain evidence="2 3">JCM 13560</strain>
    </source>
</reference>
<dbReference type="PATRIC" id="fig|1230454.4.peg.2514"/>
<dbReference type="GO" id="GO:0006189">
    <property type="term" value="P:'de novo' IMP biosynthetic process"/>
    <property type="evidence" value="ECO:0007669"/>
    <property type="project" value="InterPro"/>
</dbReference>
<dbReference type="PANTHER" id="PTHR43064:SF1">
    <property type="entry name" value="SLL1489 PROTEIN"/>
    <property type="match status" value="1"/>
</dbReference>
<evidence type="ECO:0000313" key="3">
    <source>
        <dbReference type="Proteomes" id="UP000011575"/>
    </source>
</evidence>
<dbReference type="SUPFAM" id="SSF52255">
    <property type="entry name" value="N5-CAIR mutase (phosphoribosylaminoimidazole carboxylase, PurE)"/>
    <property type="match status" value="1"/>
</dbReference>
<feature type="domain" description="PurE" evidence="1">
    <location>
        <begin position="125"/>
        <end position="256"/>
    </location>
</feature>
<dbReference type="RefSeq" id="WP_008001733.1">
    <property type="nucleotide sequence ID" value="NZ_AOJI01000029.1"/>
</dbReference>
<evidence type="ECO:0000313" key="2">
    <source>
        <dbReference type="EMBL" id="EMA65998.1"/>
    </source>
</evidence>
<dbReference type="STRING" id="1230454.C461_12523"/>
<dbReference type="SMART" id="SM01001">
    <property type="entry name" value="AIRC"/>
    <property type="match status" value="1"/>
</dbReference>
<dbReference type="AlphaFoldDB" id="M0P838"/>
<evidence type="ECO:0000259" key="1">
    <source>
        <dbReference type="SMART" id="SM01001"/>
    </source>
</evidence>
<sequence>MRDTLEALDAGEIGVSEAESRLAGYATTAAGRFDAARERRRGIPEAILAEGKTPAEVAALTTTAVETTGRALVTRADADDAAAVRTAFTAGPDADDELSAAVDHDERTRTVVVHGDEFTPPSLDATVAVVAAGTADAAVAGEAAIVAREIGATVDRVDDVGVANLDRILDQRDRIAEADVVVVAAGREGALSTVVAGLVDAPVIALPVSTGYGVGGEGVAALQGALQSCSVLTAVNVDAGFVAGAQAGLIARAVDAARRD</sequence>
<dbReference type="NCBIfam" id="NF033503">
    <property type="entry name" value="LarB"/>
    <property type="match status" value="1"/>
</dbReference>
<gene>
    <name evidence="2" type="ORF">C461_12523</name>
</gene>
<dbReference type="Proteomes" id="UP000011575">
    <property type="component" value="Unassembled WGS sequence"/>
</dbReference>
<comment type="caution">
    <text evidence="2">The sequence shown here is derived from an EMBL/GenBank/DDBJ whole genome shotgun (WGS) entry which is preliminary data.</text>
</comment>
<accession>M0P838</accession>
<organism evidence="2 3">
    <name type="scientific">Halorubrum aidingense JCM 13560</name>
    <dbReference type="NCBI Taxonomy" id="1230454"/>
    <lineage>
        <taxon>Archaea</taxon>
        <taxon>Methanobacteriati</taxon>
        <taxon>Methanobacteriota</taxon>
        <taxon>Stenosarchaea group</taxon>
        <taxon>Halobacteria</taxon>
        <taxon>Halobacteriales</taxon>
        <taxon>Haloferacaceae</taxon>
        <taxon>Halorubrum</taxon>
    </lineage>
</organism>
<name>M0P838_9EURY</name>
<dbReference type="InterPro" id="IPR039476">
    <property type="entry name" value="P2CMN_synthase_LarB"/>
</dbReference>
<dbReference type="InterPro" id="IPR000031">
    <property type="entry name" value="PurE_dom"/>
</dbReference>
<dbReference type="PANTHER" id="PTHR43064">
    <property type="entry name" value="PHOSPHORIBOSYLAMINOIMIDAZOLE CARBOXYLASE-RELATED"/>
    <property type="match status" value="1"/>
</dbReference>
<dbReference type="GO" id="GO:0016787">
    <property type="term" value="F:hydrolase activity"/>
    <property type="evidence" value="ECO:0007669"/>
    <property type="project" value="InterPro"/>
</dbReference>
<proteinExistence type="predicted"/>
<dbReference type="OrthoDB" id="372165at2157"/>
<dbReference type="Gene3D" id="3.40.50.1970">
    <property type="match status" value="1"/>
</dbReference>
<protein>
    <submittedName>
        <fullName evidence="2">NCAIR mutase (PurE)-related protein</fullName>
    </submittedName>
</protein>